<dbReference type="AlphaFoldDB" id="A0A1X1RJ48"/>
<protein>
    <submittedName>
        <fullName evidence="1">Uncharacterized protein</fullName>
    </submittedName>
</protein>
<comment type="caution">
    <text evidence="1">The sequence shown here is derived from an EMBL/GenBank/DDBJ whole genome shotgun (WGS) entry which is preliminary data.</text>
</comment>
<reference evidence="1 2" key="1">
    <citation type="submission" date="2016-01" db="EMBL/GenBank/DDBJ databases">
        <title>The new phylogeny of the genus Mycobacterium.</title>
        <authorList>
            <person name="Tarcisio F."/>
            <person name="Conor M."/>
            <person name="Antonella G."/>
            <person name="Elisabetta G."/>
            <person name="Giulia F.S."/>
            <person name="Sara T."/>
            <person name="Anna F."/>
            <person name="Clotilde B."/>
            <person name="Roberto B."/>
            <person name="Veronica D.S."/>
            <person name="Fabio R."/>
            <person name="Monica P."/>
            <person name="Olivier J."/>
            <person name="Enrico T."/>
            <person name="Nicola S."/>
        </authorList>
    </citation>
    <scope>NUCLEOTIDE SEQUENCE [LARGE SCALE GENOMIC DNA]</scope>
    <source>
        <strain evidence="1 2">DSM 44179</strain>
    </source>
</reference>
<name>A0A1X1RJ48_MYCFA</name>
<keyword evidence="2" id="KW-1185">Reference proteome</keyword>
<evidence type="ECO:0000313" key="1">
    <source>
        <dbReference type="EMBL" id="ORV07526.1"/>
    </source>
</evidence>
<dbReference type="EMBL" id="LQOJ01000019">
    <property type="protein sequence ID" value="ORV07526.1"/>
    <property type="molecule type" value="Genomic_DNA"/>
</dbReference>
<evidence type="ECO:0000313" key="2">
    <source>
        <dbReference type="Proteomes" id="UP000193484"/>
    </source>
</evidence>
<proteinExistence type="predicted"/>
<dbReference type="Proteomes" id="UP000193484">
    <property type="component" value="Unassembled WGS sequence"/>
</dbReference>
<gene>
    <name evidence="1" type="ORF">AWC04_03695</name>
</gene>
<accession>A0A1X1RJ48</accession>
<dbReference type="RefSeq" id="WP_085093218.1">
    <property type="nucleotide sequence ID" value="NZ_AP022603.1"/>
</dbReference>
<organism evidence="1 2">
    <name type="scientific">Mycolicibacterium fallax</name>
    <name type="common">Mycobacterium fallax</name>
    <dbReference type="NCBI Taxonomy" id="1793"/>
    <lineage>
        <taxon>Bacteria</taxon>
        <taxon>Bacillati</taxon>
        <taxon>Actinomycetota</taxon>
        <taxon>Actinomycetes</taxon>
        <taxon>Mycobacteriales</taxon>
        <taxon>Mycobacteriaceae</taxon>
        <taxon>Mycolicibacterium</taxon>
    </lineage>
</organism>
<sequence length="153" mass="16577">MTKLDPTHVKLLNKTVTNIAFGRFSQSVQATGAAAVTITDNPRFMSFINEMVEKSITAADLSSEGAWADQASDQIAVMVATADENFLLEDALSALSKSMRKRTDPELWEALQQWSNHQVDELFADGALVKSEPSRGGGGVEILFESEDGLNLA</sequence>